<sequence>MDPAGRSGGGRRGGRPSRVPRAPVCATPPRRHHCSGVANGTHLFLPFTASITRLGLIRINIPDGCRFVHVIITGVVFGIRDEEARRRTPVVDVT</sequence>
<protein>
    <submittedName>
        <fullName evidence="2">Uncharacterized protein</fullName>
    </submittedName>
</protein>
<accession>A0A4C1U8C4</accession>
<organism evidence="2 3">
    <name type="scientific">Eumeta variegata</name>
    <name type="common">Bagworm moth</name>
    <name type="synonym">Eumeta japonica</name>
    <dbReference type="NCBI Taxonomy" id="151549"/>
    <lineage>
        <taxon>Eukaryota</taxon>
        <taxon>Metazoa</taxon>
        <taxon>Ecdysozoa</taxon>
        <taxon>Arthropoda</taxon>
        <taxon>Hexapoda</taxon>
        <taxon>Insecta</taxon>
        <taxon>Pterygota</taxon>
        <taxon>Neoptera</taxon>
        <taxon>Endopterygota</taxon>
        <taxon>Lepidoptera</taxon>
        <taxon>Glossata</taxon>
        <taxon>Ditrysia</taxon>
        <taxon>Tineoidea</taxon>
        <taxon>Psychidae</taxon>
        <taxon>Oiketicinae</taxon>
        <taxon>Eumeta</taxon>
    </lineage>
</organism>
<evidence type="ECO:0000313" key="3">
    <source>
        <dbReference type="Proteomes" id="UP000299102"/>
    </source>
</evidence>
<reference evidence="2 3" key="1">
    <citation type="journal article" date="2019" name="Commun. Biol.">
        <title>The bagworm genome reveals a unique fibroin gene that provides high tensile strength.</title>
        <authorList>
            <person name="Kono N."/>
            <person name="Nakamura H."/>
            <person name="Ohtoshi R."/>
            <person name="Tomita M."/>
            <person name="Numata K."/>
            <person name="Arakawa K."/>
        </authorList>
    </citation>
    <scope>NUCLEOTIDE SEQUENCE [LARGE SCALE GENOMIC DNA]</scope>
</reference>
<proteinExistence type="predicted"/>
<dbReference type="EMBL" id="BGZK01000141">
    <property type="protein sequence ID" value="GBP22569.1"/>
    <property type="molecule type" value="Genomic_DNA"/>
</dbReference>
<dbReference type="AlphaFoldDB" id="A0A4C1U8C4"/>
<comment type="caution">
    <text evidence="2">The sequence shown here is derived from an EMBL/GenBank/DDBJ whole genome shotgun (WGS) entry which is preliminary data.</text>
</comment>
<feature type="compositionally biased region" description="Gly residues" evidence="1">
    <location>
        <begin position="1"/>
        <end position="11"/>
    </location>
</feature>
<gene>
    <name evidence="2" type="ORF">EVAR_84809_1</name>
</gene>
<dbReference type="Proteomes" id="UP000299102">
    <property type="component" value="Unassembled WGS sequence"/>
</dbReference>
<name>A0A4C1U8C4_EUMVA</name>
<feature type="region of interest" description="Disordered" evidence="1">
    <location>
        <begin position="1"/>
        <end position="31"/>
    </location>
</feature>
<evidence type="ECO:0000313" key="2">
    <source>
        <dbReference type="EMBL" id="GBP22569.1"/>
    </source>
</evidence>
<evidence type="ECO:0000256" key="1">
    <source>
        <dbReference type="SAM" id="MobiDB-lite"/>
    </source>
</evidence>
<keyword evidence="3" id="KW-1185">Reference proteome</keyword>